<dbReference type="EC" id="1.1.1.-" evidence="5"/>
<sequence length="387" mass="43342">MKNFELYNPTRVFFGKGETDRIGKEIKKYGNKVLLTYGGKSIKQNGLYDRIIKNLQENGLEVFELGGIQPNPRITSVRQGVEICKKEKIDIILAVGGGSVLDASKIMGIGVYYNGDPWDFMIKKVKPTRMHPLATIITLAATGSEMNHNAVITNEETEEKLGLVDPTIFPTFSILDPENTLTVPRDQTINGIADILAHVFEQYFHPTKEVPLQDRMAESIIQTVIETTPRLLKNLHDYDARATIMWCGTLALNHLLEGGVDDDWSTHGIQHELSAIYDIPHGAGLAIIFPQWMKYVLDIIPEKFAQFGERVWNIPRNGKSDRELGLAAIERTKNWFREIGAPISLKEVGIGSEHLEEMASKAVSRGPLGSVKKMNKEDVLAIYKMSL</sequence>
<name>A0A1V5SXD6_9BACT</name>
<dbReference type="EMBL" id="MWBQ01000057">
    <property type="protein sequence ID" value="OQA59186.1"/>
    <property type="molecule type" value="Genomic_DNA"/>
</dbReference>
<dbReference type="InterPro" id="IPR001670">
    <property type="entry name" value="ADH_Fe/GldA"/>
</dbReference>
<dbReference type="Gene3D" id="1.20.1090.10">
    <property type="entry name" value="Dehydroquinate synthase-like - alpha domain"/>
    <property type="match status" value="1"/>
</dbReference>
<dbReference type="GO" id="GO:0008106">
    <property type="term" value="F:alcohol dehydrogenase (NADP+) activity"/>
    <property type="evidence" value="ECO:0007669"/>
    <property type="project" value="TreeGrafter"/>
</dbReference>
<dbReference type="PANTHER" id="PTHR43633:SF1">
    <property type="entry name" value="ALCOHOL DEHYDROGENASE YQHD"/>
    <property type="match status" value="1"/>
</dbReference>
<dbReference type="AlphaFoldDB" id="A0A1V5SXD6"/>
<dbReference type="Pfam" id="PF00465">
    <property type="entry name" value="Fe-ADH"/>
    <property type="match status" value="1"/>
</dbReference>
<dbReference type="CDD" id="cd08187">
    <property type="entry name" value="BDH"/>
    <property type="match status" value="1"/>
</dbReference>
<comment type="caution">
    <text evidence="5">The sequence shown here is derived from an EMBL/GenBank/DDBJ whole genome shotgun (WGS) entry which is preliminary data.</text>
</comment>
<dbReference type="InterPro" id="IPR056798">
    <property type="entry name" value="ADH_Fe_C"/>
</dbReference>
<dbReference type="Proteomes" id="UP000485569">
    <property type="component" value="Unassembled WGS sequence"/>
</dbReference>
<dbReference type="InterPro" id="IPR044731">
    <property type="entry name" value="BDH-like"/>
</dbReference>
<evidence type="ECO:0000313" key="5">
    <source>
        <dbReference type="EMBL" id="OQA59186.1"/>
    </source>
</evidence>
<dbReference type="Gene3D" id="3.40.50.1970">
    <property type="match status" value="1"/>
</dbReference>
<dbReference type="GO" id="GO:1990362">
    <property type="term" value="F:butanol dehydrogenase (NAD+) activity"/>
    <property type="evidence" value="ECO:0007669"/>
    <property type="project" value="InterPro"/>
</dbReference>
<evidence type="ECO:0000256" key="2">
    <source>
        <dbReference type="ARBA" id="ARBA00023002"/>
    </source>
</evidence>
<protein>
    <submittedName>
        <fullName evidence="5">NADH-dependent butanol dehydrogenase A</fullName>
        <ecNumber evidence="5">1.1.1.-</ecNumber>
    </submittedName>
</protein>
<organism evidence="5">
    <name type="scientific">Candidatus Atribacter allofermentans</name>
    <dbReference type="NCBI Taxonomy" id="1852833"/>
    <lineage>
        <taxon>Bacteria</taxon>
        <taxon>Pseudomonadati</taxon>
        <taxon>Atribacterota</taxon>
        <taxon>Atribacteria</taxon>
        <taxon>Atribacterales</taxon>
        <taxon>Atribacteraceae</taxon>
        <taxon>Atribacter</taxon>
    </lineage>
</organism>
<accession>A0A1V5SXD6</accession>
<dbReference type="Pfam" id="PF25137">
    <property type="entry name" value="ADH_Fe_C"/>
    <property type="match status" value="1"/>
</dbReference>
<reference evidence="5" key="1">
    <citation type="submission" date="2017-02" db="EMBL/GenBank/DDBJ databases">
        <title>Delving into the versatile metabolic prowess of the omnipresent phylum Bacteroidetes.</title>
        <authorList>
            <person name="Nobu M.K."/>
            <person name="Mei R."/>
            <person name="Narihiro T."/>
            <person name="Kuroda K."/>
            <person name="Liu W.-T."/>
        </authorList>
    </citation>
    <scope>NUCLEOTIDE SEQUENCE</scope>
    <source>
        <strain evidence="5">ADurb.Bin276</strain>
    </source>
</reference>
<evidence type="ECO:0000259" key="3">
    <source>
        <dbReference type="Pfam" id="PF00465"/>
    </source>
</evidence>
<dbReference type="GO" id="GO:0005829">
    <property type="term" value="C:cytosol"/>
    <property type="evidence" value="ECO:0007669"/>
    <property type="project" value="TreeGrafter"/>
</dbReference>
<dbReference type="PROSITE" id="PS00913">
    <property type="entry name" value="ADH_IRON_1"/>
    <property type="match status" value="1"/>
</dbReference>
<feature type="domain" description="Fe-containing alcohol dehydrogenase-like C-terminal" evidence="4">
    <location>
        <begin position="189"/>
        <end position="386"/>
    </location>
</feature>
<dbReference type="GO" id="GO:1990002">
    <property type="term" value="F:methylglyoxal reductase (NADPH) (acetol producing) activity"/>
    <property type="evidence" value="ECO:0007669"/>
    <property type="project" value="TreeGrafter"/>
</dbReference>
<dbReference type="PANTHER" id="PTHR43633">
    <property type="entry name" value="ALCOHOL DEHYDROGENASE YQHD"/>
    <property type="match status" value="1"/>
</dbReference>
<evidence type="ECO:0000256" key="1">
    <source>
        <dbReference type="ARBA" id="ARBA00007358"/>
    </source>
</evidence>
<comment type="similarity">
    <text evidence="1">Belongs to the iron-containing alcohol dehydrogenase family.</text>
</comment>
<dbReference type="InterPro" id="IPR018211">
    <property type="entry name" value="ADH_Fe_CS"/>
</dbReference>
<gene>
    <name evidence="5" type="primary">bdhA</name>
    <name evidence="5" type="ORF">BWY41_00901</name>
</gene>
<keyword evidence="2 5" id="KW-0560">Oxidoreductase</keyword>
<dbReference type="GO" id="GO:0046872">
    <property type="term" value="F:metal ion binding"/>
    <property type="evidence" value="ECO:0007669"/>
    <property type="project" value="InterPro"/>
</dbReference>
<dbReference type="FunFam" id="3.40.50.1970:FF:000003">
    <property type="entry name" value="Alcohol dehydrogenase, iron-containing"/>
    <property type="match status" value="1"/>
</dbReference>
<dbReference type="SUPFAM" id="SSF56796">
    <property type="entry name" value="Dehydroquinate synthase-like"/>
    <property type="match status" value="1"/>
</dbReference>
<proteinExistence type="inferred from homology"/>
<evidence type="ECO:0000259" key="4">
    <source>
        <dbReference type="Pfam" id="PF25137"/>
    </source>
</evidence>
<feature type="domain" description="Alcohol dehydrogenase iron-type/glycerol dehydrogenase GldA" evidence="3">
    <location>
        <begin position="9"/>
        <end position="177"/>
    </location>
</feature>